<dbReference type="EMBL" id="BLAH01000047">
    <property type="protein sequence ID" value="GES36147.1"/>
    <property type="molecule type" value="Genomic_DNA"/>
</dbReference>
<keyword evidence="3" id="KW-1185">Reference proteome</keyword>
<evidence type="ECO:0000313" key="2">
    <source>
        <dbReference type="EMBL" id="GES36147.1"/>
    </source>
</evidence>
<evidence type="ECO:0000313" key="3">
    <source>
        <dbReference type="Proteomes" id="UP000325466"/>
    </source>
</evidence>
<comment type="caution">
    <text evidence="2">The sequence shown here is derived from an EMBL/GenBank/DDBJ whole genome shotgun (WGS) entry which is preliminary data.</text>
</comment>
<name>A0ABQ0YHZ4_9NOCA</name>
<protein>
    <submittedName>
        <fullName evidence="2">Uncharacterized protein</fullName>
    </submittedName>
</protein>
<gene>
    <name evidence="2" type="ORF">RAJCM14343_1396</name>
</gene>
<organism evidence="2 3">
    <name type="scientific">Rhodococcus aetherivorans</name>
    <dbReference type="NCBI Taxonomy" id="191292"/>
    <lineage>
        <taxon>Bacteria</taxon>
        <taxon>Bacillati</taxon>
        <taxon>Actinomycetota</taxon>
        <taxon>Actinomycetes</taxon>
        <taxon>Mycobacteriales</taxon>
        <taxon>Nocardiaceae</taxon>
        <taxon>Rhodococcus</taxon>
    </lineage>
</organism>
<feature type="region of interest" description="Disordered" evidence="1">
    <location>
        <begin position="53"/>
        <end position="75"/>
    </location>
</feature>
<accession>A0ABQ0YHZ4</accession>
<sequence>MTLVVTHQYAQTRCDHCHKGALTVTSSSRNCRWAPKTAVAECHITSIGSKRCDIRPQRKRGTATRGRSGPPSGTP</sequence>
<proteinExistence type="predicted"/>
<reference evidence="2 3" key="1">
    <citation type="journal article" date="2018" name="Biodegradation">
        <title>1,4-Dioxane degradation characteristics of Rhodococcus aetherivorans JCM 14343.</title>
        <authorList>
            <person name="Inoue D."/>
            <person name="Tsunoda T."/>
            <person name="Yamamoto N."/>
            <person name="Ike M."/>
            <person name="Sei K."/>
        </authorList>
    </citation>
    <scope>NUCLEOTIDE SEQUENCE [LARGE SCALE GENOMIC DNA]</scope>
    <source>
        <strain evidence="2 3">JCM 14343</strain>
    </source>
</reference>
<evidence type="ECO:0000256" key="1">
    <source>
        <dbReference type="SAM" id="MobiDB-lite"/>
    </source>
</evidence>
<dbReference type="Proteomes" id="UP000325466">
    <property type="component" value="Unassembled WGS sequence"/>
</dbReference>